<accession>A0A815ZEX3</accession>
<reference evidence="2" key="1">
    <citation type="submission" date="2021-02" db="EMBL/GenBank/DDBJ databases">
        <authorList>
            <person name="Nowell W R."/>
        </authorList>
    </citation>
    <scope>NUCLEOTIDE SEQUENCE</scope>
</reference>
<dbReference type="Pfam" id="PF00300">
    <property type="entry name" value="His_Phos_1"/>
    <property type="match status" value="1"/>
</dbReference>
<proteinExistence type="predicted"/>
<feature type="compositionally biased region" description="Basic and acidic residues" evidence="1">
    <location>
        <begin position="1"/>
        <end position="28"/>
    </location>
</feature>
<dbReference type="SUPFAM" id="SSF53254">
    <property type="entry name" value="Phosphoglycerate mutase-like"/>
    <property type="match status" value="1"/>
</dbReference>
<dbReference type="AlphaFoldDB" id="A0A815ZEX3"/>
<dbReference type="Proteomes" id="UP000663824">
    <property type="component" value="Unassembled WGS sequence"/>
</dbReference>
<comment type="caution">
    <text evidence="2">The sequence shown here is derived from an EMBL/GenBank/DDBJ whole genome shotgun (WGS) entry which is preliminary data.</text>
</comment>
<evidence type="ECO:0000313" key="5">
    <source>
        <dbReference type="Proteomes" id="UP000663855"/>
    </source>
</evidence>
<dbReference type="EMBL" id="CAJNOV010015998">
    <property type="protein sequence ID" value="CAF1582628.1"/>
    <property type="molecule type" value="Genomic_DNA"/>
</dbReference>
<dbReference type="CDD" id="cd07067">
    <property type="entry name" value="HP_PGM_like"/>
    <property type="match status" value="1"/>
</dbReference>
<evidence type="ECO:0000313" key="3">
    <source>
        <dbReference type="EMBL" id="CAF1676727.1"/>
    </source>
</evidence>
<dbReference type="Gene3D" id="3.40.50.1240">
    <property type="entry name" value="Phosphoglycerate mutase-like"/>
    <property type="match status" value="1"/>
</dbReference>
<dbReference type="OrthoDB" id="414418at2759"/>
<gene>
    <name evidence="2" type="ORF">CJN711_LOCUS33138</name>
    <name evidence="3" type="ORF">KQP761_LOCUS35545</name>
    <name evidence="4" type="ORF">MBJ925_LOCUS11342</name>
</gene>
<dbReference type="InterPro" id="IPR051710">
    <property type="entry name" value="Phosphatase_SH3-domain"/>
</dbReference>
<evidence type="ECO:0000256" key="1">
    <source>
        <dbReference type="SAM" id="MobiDB-lite"/>
    </source>
</evidence>
<feature type="region of interest" description="Disordered" evidence="1">
    <location>
        <begin position="1"/>
        <end position="41"/>
    </location>
</feature>
<dbReference type="EMBL" id="CAJNRE010005017">
    <property type="protein sequence ID" value="CAF2040836.1"/>
    <property type="molecule type" value="Genomic_DNA"/>
</dbReference>
<evidence type="ECO:0000313" key="2">
    <source>
        <dbReference type="EMBL" id="CAF1582628.1"/>
    </source>
</evidence>
<dbReference type="InterPro" id="IPR013078">
    <property type="entry name" value="His_Pase_superF_clade-1"/>
</dbReference>
<dbReference type="Proteomes" id="UP000663855">
    <property type="component" value="Unassembled WGS sequence"/>
</dbReference>
<organism evidence="2 5">
    <name type="scientific">Rotaria magnacalcarata</name>
    <dbReference type="NCBI Taxonomy" id="392030"/>
    <lineage>
        <taxon>Eukaryota</taxon>
        <taxon>Metazoa</taxon>
        <taxon>Spiralia</taxon>
        <taxon>Gnathifera</taxon>
        <taxon>Rotifera</taxon>
        <taxon>Eurotatoria</taxon>
        <taxon>Bdelloidea</taxon>
        <taxon>Philodinida</taxon>
        <taxon>Philodinidae</taxon>
        <taxon>Rotaria</taxon>
    </lineage>
</organism>
<feature type="compositionally biased region" description="Polar residues" evidence="1">
    <location>
        <begin position="29"/>
        <end position="38"/>
    </location>
</feature>
<evidence type="ECO:0000313" key="4">
    <source>
        <dbReference type="EMBL" id="CAF2040836.1"/>
    </source>
</evidence>
<dbReference type="PANTHER" id="PTHR16469:SF27">
    <property type="entry name" value="UBIQUITIN-ASSOCIATED AND SH3 DOMAIN-CONTAINING BA-RELATED"/>
    <property type="match status" value="1"/>
</dbReference>
<feature type="region of interest" description="Disordered" evidence="1">
    <location>
        <begin position="93"/>
        <end position="123"/>
    </location>
</feature>
<sequence length="505" mass="57734">MSKGDLTIKESKRISSEIEQEKSHEHDITNTQSINAQGDSRRERIIQQMEDLDLLTETKDFDTDSGVSSLRHSSSKVAKSISRITITFDDEFDNETRHPTSNASISETADFDRRPSDSSSITNFTHTLGSSEFHMSSQTSSRTSTITLPSLILSTRNNNSKLSATNANTAETKEKHGVRKFIRKIFKTSSSYAPRSQSHSQTILSNQQKGPALNIDAERGTAYPPMSPLPVTQGPIRLLVLRHGERLDRYYSSQWLRQAFDKNGNFCRFSPILPETLPFRASIRDFDLDPPLTYKGLKDAFHTGTVLKEKSIHINYCYSSPALRCVQTAAKLLEGLQLQNKIKMRIEPGIFECTGWYTAAESDDILTMPRFMTKKELLENKYVVDKNYHEQMSMVDLCHLENELEFYQRCHAVTANILKMHEQEYINYIQQGQTSLQQNVHILFVAHAPNLETCTRKLCGGKFRPDTLPHVIRNVDFLTMTVIEKTDNNCEKWIFRRSSFYGDEF</sequence>
<dbReference type="EMBL" id="CAJNOW010020010">
    <property type="protein sequence ID" value="CAF1676727.1"/>
    <property type="molecule type" value="Genomic_DNA"/>
</dbReference>
<name>A0A815ZEX3_9BILA</name>
<dbReference type="PANTHER" id="PTHR16469">
    <property type="entry name" value="UBIQUITIN-ASSOCIATED AND SH3 DOMAIN-CONTAINING BA-RELATED"/>
    <property type="match status" value="1"/>
</dbReference>
<dbReference type="InterPro" id="IPR029033">
    <property type="entry name" value="His_PPase_superfam"/>
</dbReference>
<protein>
    <submittedName>
        <fullName evidence="2">Uncharacterized protein</fullName>
    </submittedName>
</protein>
<dbReference type="Proteomes" id="UP000663834">
    <property type="component" value="Unassembled WGS sequence"/>
</dbReference>